<comment type="caution">
    <text evidence="1">The sequence shown here is derived from an EMBL/GenBank/DDBJ whole genome shotgun (WGS) entry which is preliminary data.</text>
</comment>
<dbReference type="AlphaFoldDB" id="G2GXS1"/>
<proteinExistence type="predicted"/>
<evidence type="ECO:0000313" key="1">
    <source>
        <dbReference type="EMBL" id="EGY29458.1"/>
    </source>
</evidence>
<keyword evidence="2" id="KW-1185">Reference proteome</keyword>
<sequence>PEPMPEDIVLKTVNHEDQVIRLTLKQLIEKYNQIPDQAEMFYDERVYPVYVLKDFI</sequence>
<dbReference type="EMBL" id="AGCA01000123">
    <property type="protein sequence ID" value="EGY29458.1"/>
    <property type="molecule type" value="Genomic_DNA"/>
</dbReference>
<feature type="non-terminal residue" evidence="1">
    <location>
        <position position="1"/>
    </location>
</feature>
<name>G2GXS1_9ENTR</name>
<evidence type="ECO:0000313" key="2">
    <source>
        <dbReference type="Proteomes" id="UP000004116"/>
    </source>
</evidence>
<gene>
    <name evidence="1" type="ORF">Rin_00005640</name>
</gene>
<reference evidence="1 2" key="1">
    <citation type="journal article" date="2012" name="Genome Res.">
        <title>Genomic basis of endosymbiont-conferred protection against an insect parasitoid.</title>
        <authorList>
            <person name="Hansen A.K."/>
            <person name="Vorburger C."/>
            <person name="Moran N.A."/>
        </authorList>
    </citation>
    <scope>NUCLEOTIDE SEQUENCE [LARGE SCALE GENOMIC DNA]</scope>
    <source>
        <strain evidence="2">R5.15</strain>
    </source>
</reference>
<dbReference type="Proteomes" id="UP000004116">
    <property type="component" value="Unassembled WGS sequence"/>
</dbReference>
<organism evidence="1 2">
    <name type="scientific">Candidatus Regiella insecticola 5.15</name>
    <dbReference type="NCBI Taxonomy" id="1005043"/>
    <lineage>
        <taxon>Bacteria</taxon>
        <taxon>Pseudomonadati</taxon>
        <taxon>Pseudomonadota</taxon>
        <taxon>Gammaproteobacteria</taxon>
        <taxon>Enterobacterales</taxon>
        <taxon>Enterobacteriaceae</taxon>
        <taxon>aphid secondary symbionts</taxon>
        <taxon>Candidatus Regiella</taxon>
    </lineage>
</organism>
<accession>G2GXS1</accession>
<protein>
    <submittedName>
        <fullName evidence="1">Uncharacterized protein</fullName>
    </submittedName>
</protein>